<keyword evidence="16" id="KW-0418">Kinase</keyword>
<dbReference type="InterPro" id="IPR001245">
    <property type="entry name" value="Ser-Thr/Tyr_kinase_cat_dom"/>
</dbReference>
<organism evidence="16 17">
    <name type="scientific">Cinnamomum micranthum f. kanehirae</name>
    <dbReference type="NCBI Taxonomy" id="337451"/>
    <lineage>
        <taxon>Eukaryota</taxon>
        <taxon>Viridiplantae</taxon>
        <taxon>Streptophyta</taxon>
        <taxon>Embryophyta</taxon>
        <taxon>Tracheophyta</taxon>
        <taxon>Spermatophyta</taxon>
        <taxon>Magnoliopsida</taxon>
        <taxon>Magnoliidae</taxon>
        <taxon>Laurales</taxon>
        <taxon>Lauraceae</taxon>
        <taxon>Cinnamomum</taxon>
    </lineage>
</organism>
<name>A0A443NAH4_9MAGN</name>
<dbReference type="InterPro" id="IPR001881">
    <property type="entry name" value="EGF-like_Ca-bd_dom"/>
</dbReference>
<evidence type="ECO:0000256" key="5">
    <source>
        <dbReference type="ARBA" id="ARBA00022729"/>
    </source>
</evidence>
<dbReference type="InterPro" id="IPR000152">
    <property type="entry name" value="EGF-type_Asp/Asn_hydroxyl_site"/>
</dbReference>
<keyword evidence="2" id="KW-0723">Serine/threonine-protein kinase</keyword>
<dbReference type="InterPro" id="IPR017441">
    <property type="entry name" value="Protein_kinase_ATP_BS"/>
</dbReference>
<keyword evidence="3" id="KW-0808">Transferase</keyword>
<feature type="domain" description="EGF-like" evidence="15">
    <location>
        <begin position="147"/>
        <end position="186"/>
    </location>
</feature>
<evidence type="ECO:0000256" key="9">
    <source>
        <dbReference type="ARBA" id="ARBA00023136"/>
    </source>
</evidence>
<dbReference type="GO" id="GO:0005509">
    <property type="term" value="F:calcium ion binding"/>
    <property type="evidence" value="ECO:0007669"/>
    <property type="project" value="InterPro"/>
</dbReference>
<dbReference type="Gene3D" id="3.30.200.20">
    <property type="entry name" value="Phosphorylase Kinase, domain 1"/>
    <property type="match status" value="1"/>
</dbReference>
<dbReference type="PROSITE" id="PS50026">
    <property type="entry name" value="EGF_3"/>
    <property type="match status" value="2"/>
</dbReference>
<evidence type="ECO:0000256" key="13">
    <source>
        <dbReference type="PROSITE-ProRule" id="PRU10141"/>
    </source>
</evidence>
<dbReference type="PROSITE" id="PS01187">
    <property type="entry name" value="EGF_CA"/>
    <property type="match status" value="1"/>
</dbReference>
<reference evidence="16 17" key="1">
    <citation type="journal article" date="2019" name="Nat. Plants">
        <title>Stout camphor tree genome fills gaps in understanding of flowering plant genome evolution.</title>
        <authorList>
            <person name="Chaw S.M."/>
            <person name="Liu Y.C."/>
            <person name="Wu Y.W."/>
            <person name="Wang H.Y."/>
            <person name="Lin C.I."/>
            <person name="Wu C.S."/>
            <person name="Ke H.M."/>
            <person name="Chang L.Y."/>
            <person name="Hsu C.Y."/>
            <person name="Yang H.T."/>
            <person name="Sudianto E."/>
            <person name="Hsu M.H."/>
            <person name="Wu K.P."/>
            <person name="Wang L.N."/>
            <person name="Leebens-Mack J.H."/>
            <person name="Tsai I.J."/>
        </authorList>
    </citation>
    <scope>NUCLEOTIDE SEQUENCE [LARGE SCALE GENOMIC DNA]</scope>
    <source>
        <strain evidence="17">cv. Chaw 1501</strain>
        <tissue evidence="16">Young leaves</tissue>
    </source>
</reference>
<protein>
    <submittedName>
        <fullName evidence="16">Wall-associated receptor kinase 5-like protein</fullName>
    </submittedName>
</protein>
<evidence type="ECO:0000256" key="2">
    <source>
        <dbReference type="ARBA" id="ARBA00022527"/>
    </source>
</evidence>
<dbReference type="SUPFAM" id="SSF56112">
    <property type="entry name" value="Protein kinase-like (PK-like)"/>
    <property type="match status" value="1"/>
</dbReference>
<dbReference type="STRING" id="337451.A0A443NAH4"/>
<accession>A0A443NAH4</accession>
<dbReference type="Gene3D" id="2.10.25.10">
    <property type="entry name" value="Laminin"/>
    <property type="match status" value="2"/>
</dbReference>
<dbReference type="CDD" id="cd00054">
    <property type="entry name" value="EGF_CA"/>
    <property type="match status" value="1"/>
</dbReference>
<keyword evidence="6 13" id="KW-0547">Nucleotide-binding</keyword>
<dbReference type="SUPFAM" id="SSF57196">
    <property type="entry name" value="EGF/Laminin"/>
    <property type="match status" value="1"/>
</dbReference>
<keyword evidence="12" id="KW-0245">EGF-like domain</keyword>
<dbReference type="PANTHER" id="PTHR27005">
    <property type="entry name" value="WALL-ASSOCIATED RECEPTOR KINASE-LIKE 21"/>
    <property type="match status" value="1"/>
</dbReference>
<keyword evidence="9" id="KW-0472">Membrane</keyword>
<evidence type="ECO:0000256" key="3">
    <source>
        <dbReference type="ARBA" id="ARBA00022679"/>
    </source>
</evidence>
<dbReference type="GO" id="GO:0005886">
    <property type="term" value="C:plasma membrane"/>
    <property type="evidence" value="ECO:0007669"/>
    <property type="project" value="TreeGrafter"/>
</dbReference>
<dbReference type="InterPro" id="IPR011009">
    <property type="entry name" value="Kinase-like_dom_sf"/>
</dbReference>
<dbReference type="EMBL" id="QPKB01000002">
    <property type="protein sequence ID" value="RWR75518.1"/>
    <property type="molecule type" value="Genomic_DNA"/>
</dbReference>
<sequence length="304" mass="33221">MSGSATTTDETVVGTSCEVVCPRNERMVNSSCNGIGCCQISLPVLRKNLVIEVEQFNPGITNCSYGFVVENGAYIFTESDLLDFNTTANISMRLEWSVGKGNNCSTAKRFLCGVNTQCHDSGDEYFCTCLQGYEGKPTLYGSRGCQDVDECKNSPCVPEAKCWNEVPGFRCECPSGALEMVEKRAMDAIKKELTKLRVEHFRKNGGILLKQQLSSLQGCTAYPSIYSTQELKVATNNYSINNILGSGGNSTVYKGILVDGLKVAVKKSQAVGQIHIEQFINEIVILSQINHRNVVKLLGCCLEA</sequence>
<feature type="domain" description="Protein kinase" evidence="14">
    <location>
        <begin position="238"/>
        <end position="304"/>
    </location>
</feature>
<evidence type="ECO:0000256" key="1">
    <source>
        <dbReference type="ARBA" id="ARBA00004479"/>
    </source>
</evidence>
<evidence type="ECO:0000256" key="4">
    <source>
        <dbReference type="ARBA" id="ARBA00022692"/>
    </source>
</evidence>
<keyword evidence="5" id="KW-0732">Signal</keyword>
<keyword evidence="10" id="KW-1015">Disulfide bond</keyword>
<comment type="subcellular location">
    <subcellularLocation>
        <location evidence="1">Membrane</location>
        <topology evidence="1">Single-pass type I membrane protein</topology>
    </subcellularLocation>
</comment>
<comment type="caution">
    <text evidence="12">Lacks conserved residue(s) required for the propagation of feature annotation.</text>
</comment>
<dbReference type="AlphaFoldDB" id="A0A443NAH4"/>
<evidence type="ECO:0000256" key="7">
    <source>
        <dbReference type="ARBA" id="ARBA00022840"/>
    </source>
</evidence>
<dbReference type="Pfam" id="PF07714">
    <property type="entry name" value="PK_Tyr_Ser-Thr"/>
    <property type="match status" value="1"/>
</dbReference>
<keyword evidence="17" id="KW-1185">Reference proteome</keyword>
<dbReference type="Pfam" id="PF08488">
    <property type="entry name" value="WAK"/>
    <property type="match status" value="1"/>
</dbReference>
<proteinExistence type="predicted"/>
<evidence type="ECO:0000259" key="15">
    <source>
        <dbReference type="PROSITE" id="PS50026"/>
    </source>
</evidence>
<dbReference type="GO" id="GO:0004674">
    <property type="term" value="F:protein serine/threonine kinase activity"/>
    <property type="evidence" value="ECO:0007669"/>
    <property type="project" value="UniProtKB-KW"/>
</dbReference>
<feature type="binding site" evidence="13">
    <location>
        <position position="267"/>
    </location>
    <ligand>
        <name>ATP</name>
        <dbReference type="ChEBI" id="CHEBI:30616"/>
    </ligand>
</feature>
<dbReference type="OrthoDB" id="969267at2759"/>
<dbReference type="InterPro" id="IPR018097">
    <property type="entry name" value="EGF_Ca-bd_CS"/>
</dbReference>
<evidence type="ECO:0000256" key="10">
    <source>
        <dbReference type="ARBA" id="ARBA00023157"/>
    </source>
</evidence>
<evidence type="ECO:0000256" key="6">
    <source>
        <dbReference type="ARBA" id="ARBA00022741"/>
    </source>
</evidence>
<keyword evidence="8" id="KW-1133">Transmembrane helix</keyword>
<dbReference type="InterPro" id="IPR000742">
    <property type="entry name" value="EGF"/>
</dbReference>
<keyword evidence="11" id="KW-0325">Glycoprotein</keyword>
<evidence type="ECO:0000313" key="16">
    <source>
        <dbReference type="EMBL" id="RWR75518.1"/>
    </source>
</evidence>
<dbReference type="InterPro" id="IPR013695">
    <property type="entry name" value="WAK"/>
</dbReference>
<dbReference type="PROSITE" id="PS50011">
    <property type="entry name" value="PROTEIN_KINASE_DOM"/>
    <property type="match status" value="1"/>
</dbReference>
<evidence type="ECO:0000256" key="11">
    <source>
        <dbReference type="ARBA" id="ARBA00023180"/>
    </source>
</evidence>
<dbReference type="InterPro" id="IPR000719">
    <property type="entry name" value="Prot_kinase_dom"/>
</dbReference>
<dbReference type="InterPro" id="IPR045274">
    <property type="entry name" value="WAK-like"/>
</dbReference>
<evidence type="ECO:0000259" key="14">
    <source>
        <dbReference type="PROSITE" id="PS50011"/>
    </source>
</evidence>
<gene>
    <name evidence="16" type="ORF">CKAN_00390300</name>
</gene>
<dbReference type="GO" id="GO:0005524">
    <property type="term" value="F:ATP binding"/>
    <property type="evidence" value="ECO:0007669"/>
    <property type="project" value="UniProtKB-UniRule"/>
</dbReference>
<keyword evidence="16" id="KW-0675">Receptor</keyword>
<evidence type="ECO:0000313" key="17">
    <source>
        <dbReference type="Proteomes" id="UP000283530"/>
    </source>
</evidence>
<dbReference type="PANTHER" id="PTHR27005:SF283">
    <property type="entry name" value="OS02G0633066 PROTEIN"/>
    <property type="match status" value="1"/>
</dbReference>
<comment type="caution">
    <text evidence="16">The sequence shown here is derived from an EMBL/GenBank/DDBJ whole genome shotgun (WGS) entry which is preliminary data.</text>
</comment>
<evidence type="ECO:0000256" key="12">
    <source>
        <dbReference type="PROSITE-ProRule" id="PRU00076"/>
    </source>
</evidence>
<dbReference type="Proteomes" id="UP000283530">
    <property type="component" value="Unassembled WGS sequence"/>
</dbReference>
<keyword evidence="4" id="KW-0812">Transmembrane</keyword>
<feature type="domain" description="EGF-like" evidence="15">
    <location>
        <begin position="100"/>
        <end position="146"/>
    </location>
</feature>
<keyword evidence="7 13" id="KW-0067">ATP-binding</keyword>
<dbReference type="SMART" id="SM00179">
    <property type="entry name" value="EGF_CA"/>
    <property type="match status" value="2"/>
</dbReference>
<evidence type="ECO:0000256" key="8">
    <source>
        <dbReference type="ARBA" id="ARBA00022989"/>
    </source>
</evidence>
<dbReference type="GO" id="GO:0007166">
    <property type="term" value="P:cell surface receptor signaling pathway"/>
    <property type="evidence" value="ECO:0007669"/>
    <property type="project" value="InterPro"/>
</dbReference>
<dbReference type="PROSITE" id="PS00107">
    <property type="entry name" value="PROTEIN_KINASE_ATP"/>
    <property type="match status" value="1"/>
</dbReference>
<dbReference type="PROSITE" id="PS00010">
    <property type="entry name" value="ASX_HYDROXYL"/>
    <property type="match status" value="2"/>
</dbReference>